<sequence length="127" mass="14590">MNNLGVILTGKDWTNLFFCPLLHRRIRNNTIPENDFQDSDNDKNPIEGDNLSDETESDSYDLQMRSLLQQISKILMDASQISQVPFRYLKKIKAPMELQLELLKRNSPLLLSLILSRTACHAVSQSQ</sequence>
<dbReference type="Proteomes" id="UP000820818">
    <property type="component" value="Linkage Group LG4"/>
</dbReference>
<name>A0AAD5KTY8_9CRUS</name>
<proteinExistence type="predicted"/>
<keyword evidence="3" id="KW-1185">Reference proteome</keyword>
<dbReference type="EMBL" id="WJBH02000004">
    <property type="protein sequence ID" value="KAI9559509.1"/>
    <property type="molecule type" value="Genomic_DNA"/>
</dbReference>
<accession>A0AAD5KTY8</accession>
<protein>
    <submittedName>
        <fullName evidence="2">Uncharacterized protein</fullName>
    </submittedName>
</protein>
<reference evidence="2 3" key="1">
    <citation type="submission" date="2022-05" db="EMBL/GenBank/DDBJ databases">
        <title>A multi-omics perspective on studying reproductive biology in Daphnia sinensis.</title>
        <authorList>
            <person name="Jia J."/>
        </authorList>
    </citation>
    <scope>NUCLEOTIDE SEQUENCE [LARGE SCALE GENOMIC DNA]</scope>
    <source>
        <strain evidence="2 3">WSL</strain>
    </source>
</reference>
<organism evidence="2 3">
    <name type="scientific">Daphnia sinensis</name>
    <dbReference type="NCBI Taxonomy" id="1820382"/>
    <lineage>
        <taxon>Eukaryota</taxon>
        <taxon>Metazoa</taxon>
        <taxon>Ecdysozoa</taxon>
        <taxon>Arthropoda</taxon>
        <taxon>Crustacea</taxon>
        <taxon>Branchiopoda</taxon>
        <taxon>Diplostraca</taxon>
        <taxon>Cladocera</taxon>
        <taxon>Anomopoda</taxon>
        <taxon>Daphniidae</taxon>
        <taxon>Daphnia</taxon>
        <taxon>Daphnia similis group</taxon>
    </lineage>
</organism>
<evidence type="ECO:0000313" key="3">
    <source>
        <dbReference type="Proteomes" id="UP000820818"/>
    </source>
</evidence>
<evidence type="ECO:0000313" key="2">
    <source>
        <dbReference type="EMBL" id="KAI9559509.1"/>
    </source>
</evidence>
<gene>
    <name evidence="2" type="ORF">GHT06_013503</name>
</gene>
<feature type="region of interest" description="Disordered" evidence="1">
    <location>
        <begin position="30"/>
        <end position="58"/>
    </location>
</feature>
<evidence type="ECO:0000256" key="1">
    <source>
        <dbReference type="SAM" id="MobiDB-lite"/>
    </source>
</evidence>
<dbReference type="AlphaFoldDB" id="A0AAD5KTY8"/>
<comment type="caution">
    <text evidence="2">The sequence shown here is derived from an EMBL/GenBank/DDBJ whole genome shotgun (WGS) entry which is preliminary data.</text>
</comment>